<dbReference type="EMBL" id="VSRR010005081">
    <property type="protein sequence ID" value="MPC41501.1"/>
    <property type="molecule type" value="Genomic_DNA"/>
</dbReference>
<accession>A0A5B7F394</accession>
<evidence type="ECO:0000313" key="1">
    <source>
        <dbReference type="EMBL" id="MPC41501.1"/>
    </source>
</evidence>
<proteinExistence type="predicted"/>
<dbReference type="AlphaFoldDB" id="A0A5B7F394"/>
<dbReference type="Proteomes" id="UP000324222">
    <property type="component" value="Unassembled WGS sequence"/>
</dbReference>
<keyword evidence="2" id="KW-1185">Reference proteome</keyword>
<sequence>MADTFPLAANNHKRYIAILKGLGTRPGKSWRPVLPAVVAIGRPSTPGQRDQWVAITGRAQFRYETPQSYKDIQLFQFIFRTKLKASHQSARRQRLSDGQPWATTATKRSIKLVLLKYCRRKRAVNFSCVFLQQNPFILNSCECAASLISCP</sequence>
<comment type="caution">
    <text evidence="1">The sequence shown here is derived from an EMBL/GenBank/DDBJ whole genome shotgun (WGS) entry which is preliminary data.</text>
</comment>
<protein>
    <submittedName>
        <fullName evidence="1">Uncharacterized protein</fullName>
    </submittedName>
</protein>
<gene>
    <name evidence="1" type="ORF">E2C01_035094</name>
</gene>
<evidence type="ECO:0000313" key="2">
    <source>
        <dbReference type="Proteomes" id="UP000324222"/>
    </source>
</evidence>
<name>A0A5B7F394_PORTR</name>
<reference evidence="1 2" key="1">
    <citation type="submission" date="2019-05" db="EMBL/GenBank/DDBJ databases">
        <title>Another draft genome of Portunus trituberculatus and its Hox gene families provides insights of decapod evolution.</title>
        <authorList>
            <person name="Jeong J.-H."/>
            <person name="Song I."/>
            <person name="Kim S."/>
            <person name="Choi T."/>
            <person name="Kim D."/>
            <person name="Ryu S."/>
            <person name="Kim W."/>
        </authorList>
    </citation>
    <scope>NUCLEOTIDE SEQUENCE [LARGE SCALE GENOMIC DNA]</scope>
    <source>
        <tissue evidence="1">Muscle</tissue>
    </source>
</reference>
<organism evidence="1 2">
    <name type="scientific">Portunus trituberculatus</name>
    <name type="common">Swimming crab</name>
    <name type="synonym">Neptunus trituberculatus</name>
    <dbReference type="NCBI Taxonomy" id="210409"/>
    <lineage>
        <taxon>Eukaryota</taxon>
        <taxon>Metazoa</taxon>
        <taxon>Ecdysozoa</taxon>
        <taxon>Arthropoda</taxon>
        <taxon>Crustacea</taxon>
        <taxon>Multicrustacea</taxon>
        <taxon>Malacostraca</taxon>
        <taxon>Eumalacostraca</taxon>
        <taxon>Eucarida</taxon>
        <taxon>Decapoda</taxon>
        <taxon>Pleocyemata</taxon>
        <taxon>Brachyura</taxon>
        <taxon>Eubrachyura</taxon>
        <taxon>Portunoidea</taxon>
        <taxon>Portunidae</taxon>
        <taxon>Portuninae</taxon>
        <taxon>Portunus</taxon>
    </lineage>
</organism>